<reference evidence="1 2" key="1">
    <citation type="submission" date="2020-08" db="EMBL/GenBank/DDBJ databases">
        <title>Sequencing the genomes of 1000 actinobacteria strains.</title>
        <authorList>
            <person name="Klenk H.-P."/>
        </authorList>
    </citation>
    <scope>NUCLEOTIDE SEQUENCE [LARGE SCALE GENOMIC DNA]</scope>
    <source>
        <strain evidence="1 2">DSM 45859</strain>
    </source>
</reference>
<organism evidence="1 2">
    <name type="scientific">Amycolatopsis jiangsuensis</name>
    <dbReference type="NCBI Taxonomy" id="1181879"/>
    <lineage>
        <taxon>Bacteria</taxon>
        <taxon>Bacillati</taxon>
        <taxon>Actinomycetota</taxon>
        <taxon>Actinomycetes</taxon>
        <taxon>Pseudonocardiales</taxon>
        <taxon>Pseudonocardiaceae</taxon>
        <taxon>Amycolatopsis</taxon>
    </lineage>
</organism>
<evidence type="ECO:0000313" key="1">
    <source>
        <dbReference type="EMBL" id="MBB4687603.1"/>
    </source>
</evidence>
<keyword evidence="2" id="KW-1185">Reference proteome</keyword>
<proteinExistence type="predicted"/>
<accession>A0A840J0Z3</accession>
<protein>
    <submittedName>
        <fullName evidence="1">Activator of HSP90 ATPase</fullName>
    </submittedName>
</protein>
<evidence type="ECO:0000313" key="2">
    <source>
        <dbReference type="Proteomes" id="UP000581769"/>
    </source>
</evidence>
<dbReference type="AlphaFoldDB" id="A0A840J0Z3"/>
<dbReference type="Proteomes" id="UP000581769">
    <property type="component" value="Unassembled WGS sequence"/>
</dbReference>
<dbReference type="EMBL" id="JACHMG010000001">
    <property type="protein sequence ID" value="MBB4687603.1"/>
    <property type="molecule type" value="Genomic_DNA"/>
</dbReference>
<dbReference type="RefSeq" id="WP_184782423.1">
    <property type="nucleotide sequence ID" value="NZ_JACHMG010000001.1"/>
</dbReference>
<gene>
    <name evidence="1" type="ORF">BJY18_005088</name>
</gene>
<comment type="caution">
    <text evidence="1">The sequence shown here is derived from an EMBL/GenBank/DDBJ whole genome shotgun (WGS) entry which is preliminary data.</text>
</comment>
<name>A0A840J0Z3_9PSEU</name>
<sequence length="96" mass="9779">MNSASISSAASSAASCAASLATLDSKLISRDINDRSTCITAVRPAAQIAGINGAVNGFDIAQIRSAAVTAMEIRMPYLAFSTLSAYSRSAAACCWA</sequence>